<gene>
    <name evidence="2" type="ORF">ABFZ84_07575</name>
</gene>
<dbReference type="Proteomes" id="UP001560685">
    <property type="component" value="Unassembled WGS sequence"/>
</dbReference>
<evidence type="ECO:0000313" key="2">
    <source>
        <dbReference type="EMBL" id="MEX6633408.1"/>
    </source>
</evidence>
<sequence length="164" mass="17731">MIKSLAAATIAATAIFSVPAIAEQSHDGMNHGAAKQDDTSAQMDKCNQPMGEGVINKLDVKKSRLNLTHKPIEAISWPEMTMDFTVLKPVDLSAFGIGENVHFLLKQEKGKSYSIAAMCSLDVDDGAHEACMAQMHKVAMAVATKTNASCTMDDMNKMDHSDHH</sequence>
<proteinExistence type="predicted"/>
<dbReference type="InterPro" id="IPR042230">
    <property type="entry name" value="CusF_sf"/>
</dbReference>
<reference evidence="2 3" key="1">
    <citation type="submission" date="2024-05" db="EMBL/GenBank/DDBJ databases">
        <title>Three bacterial strains, DH-69, EH-24, and ECK-19 isolated from coastal sediments.</title>
        <authorList>
            <person name="Ye Y.-Q."/>
            <person name="Du Z.-J."/>
        </authorList>
    </citation>
    <scope>NUCLEOTIDE SEQUENCE [LARGE SCALE GENOMIC DNA]</scope>
    <source>
        <strain evidence="2 3">ECK-19</strain>
    </source>
</reference>
<dbReference type="Gene3D" id="2.40.50.320">
    <property type="entry name" value="Copper binding periplasmic protein CusF"/>
    <property type="match status" value="1"/>
</dbReference>
<feature type="signal peptide" evidence="1">
    <location>
        <begin position="1"/>
        <end position="22"/>
    </location>
</feature>
<dbReference type="EMBL" id="JBEHZE010000001">
    <property type="protein sequence ID" value="MEX6633408.1"/>
    <property type="molecule type" value="Genomic_DNA"/>
</dbReference>
<evidence type="ECO:0000256" key="1">
    <source>
        <dbReference type="SAM" id="SignalP"/>
    </source>
</evidence>
<accession>A0ABV3Z4E0</accession>
<dbReference type="InterPro" id="IPR021647">
    <property type="entry name" value="CusF_Ec"/>
</dbReference>
<keyword evidence="3" id="KW-1185">Reference proteome</keyword>
<keyword evidence="1" id="KW-0732">Signal</keyword>
<evidence type="ECO:0000313" key="3">
    <source>
        <dbReference type="Proteomes" id="UP001560685"/>
    </source>
</evidence>
<name>A0ABV3Z4E0_9PROT</name>
<organism evidence="2 3">
    <name type="scientific">Hyphococcus lacteus</name>
    <dbReference type="NCBI Taxonomy" id="3143536"/>
    <lineage>
        <taxon>Bacteria</taxon>
        <taxon>Pseudomonadati</taxon>
        <taxon>Pseudomonadota</taxon>
        <taxon>Alphaproteobacteria</taxon>
        <taxon>Parvularculales</taxon>
        <taxon>Parvularculaceae</taxon>
        <taxon>Hyphococcus</taxon>
    </lineage>
</organism>
<comment type="caution">
    <text evidence="2">The sequence shown here is derived from an EMBL/GenBank/DDBJ whole genome shotgun (WGS) entry which is preliminary data.</text>
</comment>
<dbReference type="Pfam" id="PF11604">
    <property type="entry name" value="CusF_Ec"/>
    <property type="match status" value="1"/>
</dbReference>
<feature type="chain" id="PRO_5047026525" evidence="1">
    <location>
        <begin position="23"/>
        <end position="164"/>
    </location>
</feature>
<dbReference type="RefSeq" id="WP_369313366.1">
    <property type="nucleotide sequence ID" value="NZ_JBEHZE010000001.1"/>
</dbReference>
<protein>
    <submittedName>
        <fullName evidence="2">Copper-binding protein</fullName>
    </submittedName>
</protein>